<dbReference type="PANTHER" id="PTHR11537:SF254">
    <property type="entry name" value="POTASSIUM VOLTAGE-GATED CHANNEL PROTEIN SHAB"/>
    <property type="match status" value="1"/>
</dbReference>
<dbReference type="PRINTS" id="PR00169">
    <property type="entry name" value="KCHANNEL"/>
</dbReference>
<accession>A0A495VNN1</accession>
<evidence type="ECO:0000256" key="6">
    <source>
        <dbReference type="ARBA" id="ARBA00022882"/>
    </source>
</evidence>
<dbReference type="Pfam" id="PF00520">
    <property type="entry name" value="Ion_trans"/>
    <property type="match status" value="1"/>
</dbReference>
<dbReference type="InterPro" id="IPR028325">
    <property type="entry name" value="VG_K_chnl"/>
</dbReference>
<keyword evidence="11 14" id="KW-0407">Ion channel</keyword>
<dbReference type="SUPFAM" id="SSF81324">
    <property type="entry name" value="Voltage-gated potassium channels"/>
    <property type="match status" value="1"/>
</dbReference>
<dbReference type="Gene3D" id="1.20.120.350">
    <property type="entry name" value="Voltage-gated potassium channels. Chain C"/>
    <property type="match status" value="1"/>
</dbReference>
<feature type="transmembrane region" description="Helical" evidence="12">
    <location>
        <begin position="211"/>
        <end position="235"/>
    </location>
</feature>
<evidence type="ECO:0000256" key="11">
    <source>
        <dbReference type="ARBA" id="ARBA00023303"/>
    </source>
</evidence>
<evidence type="ECO:0000256" key="5">
    <source>
        <dbReference type="ARBA" id="ARBA00022826"/>
    </source>
</evidence>
<dbReference type="InterPro" id="IPR027359">
    <property type="entry name" value="Volt_channel_dom_sf"/>
</dbReference>
<protein>
    <submittedName>
        <fullName evidence="14">Voltage-gated potassium channel</fullName>
    </submittedName>
</protein>
<evidence type="ECO:0000256" key="2">
    <source>
        <dbReference type="ARBA" id="ARBA00022448"/>
    </source>
</evidence>
<reference evidence="14 15" key="1">
    <citation type="submission" date="2018-10" db="EMBL/GenBank/DDBJ databases">
        <title>Genomic Encyclopedia of Archaeal and Bacterial Type Strains, Phase II (KMG-II): from individual species to whole genera.</title>
        <authorList>
            <person name="Goeker M."/>
        </authorList>
    </citation>
    <scope>NUCLEOTIDE SEQUENCE [LARGE SCALE GENOMIC DNA]</scope>
    <source>
        <strain evidence="14 15">NSB1</strain>
    </source>
</reference>
<keyword evidence="5" id="KW-0631">Potassium channel</keyword>
<keyword evidence="7" id="KW-0630">Potassium</keyword>
<proteinExistence type="predicted"/>
<evidence type="ECO:0000313" key="15">
    <source>
        <dbReference type="Proteomes" id="UP000269493"/>
    </source>
</evidence>
<keyword evidence="9" id="KW-0406">Ion transport</keyword>
<keyword evidence="8 12" id="KW-1133">Transmembrane helix</keyword>
<organism evidence="14 15">
    <name type="scientific">Coprobacter fastidiosus NSB1 = JCM 33896</name>
    <dbReference type="NCBI Taxonomy" id="1349822"/>
    <lineage>
        <taxon>Bacteria</taxon>
        <taxon>Pseudomonadati</taxon>
        <taxon>Bacteroidota</taxon>
        <taxon>Bacteroidia</taxon>
        <taxon>Bacteroidales</taxon>
        <taxon>Barnesiellaceae</taxon>
        <taxon>Coprobacter</taxon>
    </lineage>
</organism>
<evidence type="ECO:0000256" key="8">
    <source>
        <dbReference type="ARBA" id="ARBA00022989"/>
    </source>
</evidence>
<dbReference type="Proteomes" id="UP000269493">
    <property type="component" value="Unassembled WGS sequence"/>
</dbReference>
<keyword evidence="3" id="KW-0633">Potassium transport</keyword>
<feature type="transmembrane region" description="Helical" evidence="12">
    <location>
        <begin position="89"/>
        <end position="110"/>
    </location>
</feature>
<feature type="transmembrane region" description="Helical" evidence="12">
    <location>
        <begin position="32"/>
        <end position="53"/>
    </location>
</feature>
<dbReference type="GO" id="GO:0008076">
    <property type="term" value="C:voltage-gated potassium channel complex"/>
    <property type="evidence" value="ECO:0007669"/>
    <property type="project" value="InterPro"/>
</dbReference>
<keyword evidence="6" id="KW-0851">Voltage-gated channel</keyword>
<dbReference type="Gene3D" id="1.10.287.70">
    <property type="match status" value="1"/>
</dbReference>
<keyword evidence="2" id="KW-0813">Transport</keyword>
<sequence length="280" mass="31946">MIMDLQKRKELKKKLYTIIFKTDTEEGKRFDIILLNVILLSVILAAIESVVAFNARYALPFRICEWIITILFTIEYATRIYCSPNRKKYIFSVYGIIDLLSILPFFIGILYSSTHYLIVIRALRLLRIFRILKLTHFLKEGNHLVDSLRRSVKKIMIFTYFIMILVTILGALMYLVEGSVNPSFSNIPKSIYWAVVTITTVGYGDITPITFLGQTISVIVMLLGYSILAVPTGIISSELIKPLRKKNITCPNCGENKHEADASYCKNCGTFLPHNNNNLS</sequence>
<dbReference type="RefSeq" id="WP_081705684.1">
    <property type="nucleotide sequence ID" value="NZ_KI440802.1"/>
</dbReference>
<feature type="transmembrane region" description="Helical" evidence="12">
    <location>
        <begin position="155"/>
        <end position="176"/>
    </location>
</feature>
<keyword evidence="4 12" id="KW-0812">Transmembrane</keyword>
<evidence type="ECO:0000256" key="9">
    <source>
        <dbReference type="ARBA" id="ARBA00023065"/>
    </source>
</evidence>
<gene>
    <name evidence="14" type="ORF">BC742_1896</name>
</gene>
<dbReference type="AlphaFoldDB" id="A0A495VNN1"/>
<evidence type="ECO:0000256" key="7">
    <source>
        <dbReference type="ARBA" id="ARBA00022958"/>
    </source>
</evidence>
<dbReference type="GO" id="GO:0001508">
    <property type="term" value="P:action potential"/>
    <property type="evidence" value="ECO:0007669"/>
    <property type="project" value="TreeGrafter"/>
</dbReference>
<dbReference type="EMBL" id="RBXN01000006">
    <property type="protein sequence ID" value="RKT50936.1"/>
    <property type="molecule type" value="Genomic_DNA"/>
</dbReference>
<evidence type="ECO:0000256" key="3">
    <source>
        <dbReference type="ARBA" id="ARBA00022538"/>
    </source>
</evidence>
<feature type="transmembrane region" description="Helical" evidence="12">
    <location>
        <begin position="59"/>
        <end position="77"/>
    </location>
</feature>
<dbReference type="OrthoDB" id="9799090at2"/>
<evidence type="ECO:0000259" key="13">
    <source>
        <dbReference type="Pfam" id="PF00520"/>
    </source>
</evidence>
<comment type="caution">
    <text evidence="14">The sequence shown here is derived from an EMBL/GenBank/DDBJ whole genome shotgun (WGS) entry which is preliminary data.</text>
</comment>
<evidence type="ECO:0000313" key="14">
    <source>
        <dbReference type="EMBL" id="RKT50936.1"/>
    </source>
</evidence>
<comment type="subcellular location">
    <subcellularLocation>
        <location evidence="1">Membrane</location>
        <topology evidence="1">Multi-pass membrane protein</topology>
    </subcellularLocation>
</comment>
<dbReference type="InterPro" id="IPR005821">
    <property type="entry name" value="Ion_trans_dom"/>
</dbReference>
<evidence type="ECO:0000256" key="1">
    <source>
        <dbReference type="ARBA" id="ARBA00004141"/>
    </source>
</evidence>
<dbReference type="PANTHER" id="PTHR11537">
    <property type="entry name" value="VOLTAGE-GATED POTASSIUM CHANNEL"/>
    <property type="match status" value="1"/>
</dbReference>
<dbReference type="GeneID" id="92929608"/>
<feature type="domain" description="Ion transport" evidence="13">
    <location>
        <begin position="29"/>
        <end position="238"/>
    </location>
</feature>
<evidence type="ECO:0000256" key="10">
    <source>
        <dbReference type="ARBA" id="ARBA00023136"/>
    </source>
</evidence>
<name>A0A495VNN1_9BACT</name>
<dbReference type="GO" id="GO:0005249">
    <property type="term" value="F:voltage-gated potassium channel activity"/>
    <property type="evidence" value="ECO:0007669"/>
    <property type="project" value="InterPro"/>
</dbReference>
<keyword evidence="15" id="KW-1185">Reference proteome</keyword>
<keyword evidence="10 12" id="KW-0472">Membrane</keyword>
<evidence type="ECO:0000256" key="12">
    <source>
        <dbReference type="SAM" id="Phobius"/>
    </source>
</evidence>
<evidence type="ECO:0000256" key="4">
    <source>
        <dbReference type="ARBA" id="ARBA00022692"/>
    </source>
</evidence>